<evidence type="ECO:0000313" key="10">
    <source>
        <dbReference type="EMBL" id="MBI5169196.1"/>
    </source>
</evidence>
<evidence type="ECO:0000256" key="3">
    <source>
        <dbReference type="ARBA" id="ARBA00022692"/>
    </source>
</evidence>
<evidence type="ECO:0000259" key="8">
    <source>
        <dbReference type="Pfam" id="PF02706"/>
    </source>
</evidence>
<accession>A0A933W8P1</accession>
<keyword evidence="3 7" id="KW-0812">Transmembrane</keyword>
<dbReference type="Pfam" id="PF02706">
    <property type="entry name" value="Wzz"/>
    <property type="match status" value="1"/>
</dbReference>
<evidence type="ECO:0000259" key="9">
    <source>
        <dbReference type="Pfam" id="PF13807"/>
    </source>
</evidence>
<comment type="caution">
    <text evidence="10">The sequence shown here is derived from an EMBL/GenBank/DDBJ whole genome shotgun (WGS) entry which is preliminary data.</text>
</comment>
<evidence type="ECO:0000256" key="7">
    <source>
        <dbReference type="SAM" id="Phobius"/>
    </source>
</evidence>
<evidence type="ECO:0000256" key="5">
    <source>
        <dbReference type="ARBA" id="ARBA00023136"/>
    </source>
</evidence>
<evidence type="ECO:0000256" key="4">
    <source>
        <dbReference type="ARBA" id="ARBA00022989"/>
    </source>
</evidence>
<organism evidence="10 11">
    <name type="scientific">Eiseniibacteriota bacterium</name>
    <dbReference type="NCBI Taxonomy" id="2212470"/>
    <lineage>
        <taxon>Bacteria</taxon>
        <taxon>Candidatus Eiseniibacteriota</taxon>
    </lineage>
</organism>
<evidence type="ECO:0008006" key="12">
    <source>
        <dbReference type="Google" id="ProtNLM"/>
    </source>
</evidence>
<keyword evidence="5 7" id="KW-0472">Membrane</keyword>
<evidence type="ECO:0000256" key="2">
    <source>
        <dbReference type="ARBA" id="ARBA00022475"/>
    </source>
</evidence>
<dbReference type="InterPro" id="IPR003856">
    <property type="entry name" value="LPS_length_determ_N"/>
</dbReference>
<feature type="transmembrane region" description="Helical" evidence="7">
    <location>
        <begin position="24"/>
        <end position="42"/>
    </location>
</feature>
<feature type="domain" description="Tyrosine-protein kinase G-rich" evidence="9">
    <location>
        <begin position="271"/>
        <end position="349"/>
    </location>
</feature>
<feature type="coiled-coil region" evidence="6">
    <location>
        <begin position="178"/>
        <end position="205"/>
    </location>
</feature>
<dbReference type="PANTHER" id="PTHR32309">
    <property type="entry name" value="TYROSINE-PROTEIN KINASE"/>
    <property type="match status" value="1"/>
</dbReference>
<dbReference type="GO" id="GO:0005886">
    <property type="term" value="C:plasma membrane"/>
    <property type="evidence" value="ECO:0007669"/>
    <property type="project" value="UniProtKB-SubCell"/>
</dbReference>
<keyword evidence="6" id="KW-0175">Coiled coil</keyword>
<gene>
    <name evidence="10" type="ORF">HZA61_06885</name>
</gene>
<protein>
    <recommendedName>
        <fullName evidence="12">Polysaccharide chain length determinant N-terminal domain-containing protein</fullName>
    </recommendedName>
</protein>
<dbReference type="GO" id="GO:0004713">
    <property type="term" value="F:protein tyrosine kinase activity"/>
    <property type="evidence" value="ECO:0007669"/>
    <property type="project" value="TreeGrafter"/>
</dbReference>
<dbReference type="InterPro" id="IPR050445">
    <property type="entry name" value="Bact_polysacc_biosynth/exp"/>
</dbReference>
<dbReference type="AlphaFoldDB" id="A0A933W8P1"/>
<keyword evidence="4 7" id="KW-1133">Transmembrane helix</keyword>
<name>A0A933W8P1_UNCEI</name>
<dbReference type="Pfam" id="PF13807">
    <property type="entry name" value="GNVR"/>
    <property type="match status" value="1"/>
</dbReference>
<evidence type="ECO:0000256" key="1">
    <source>
        <dbReference type="ARBA" id="ARBA00004651"/>
    </source>
</evidence>
<reference evidence="10" key="1">
    <citation type="submission" date="2020-07" db="EMBL/GenBank/DDBJ databases">
        <title>Huge and variable diversity of episymbiotic CPR bacteria and DPANN archaea in groundwater ecosystems.</title>
        <authorList>
            <person name="He C.Y."/>
            <person name="Keren R."/>
            <person name="Whittaker M."/>
            <person name="Farag I.F."/>
            <person name="Doudna J."/>
            <person name="Cate J.H.D."/>
            <person name="Banfield J.F."/>
        </authorList>
    </citation>
    <scope>NUCLEOTIDE SEQUENCE</scope>
    <source>
        <strain evidence="10">NC_groundwater_1813_Pr3_B-0.1um_71_17</strain>
    </source>
</reference>
<dbReference type="PANTHER" id="PTHR32309:SF13">
    <property type="entry name" value="FERRIC ENTEROBACTIN TRANSPORT PROTEIN FEPE"/>
    <property type="match status" value="1"/>
</dbReference>
<sequence>MNAHDSAFDLRVLAHRVWTQRMRVLGATVAAGLLGVALAMVLPKWYRATAVILPPEETDLTSNLGVMGRALSKFPALGEFGEYSTPADIYKAILNSRTVRNEVIDRFDLMKVYRMRSREMTLRALDKHTQVRLNPDGTIGVAVEDRDPKRAAEMTRATLQALDRYNIEKRANQGRRTRQFLERRVAETDSTLRAAEQALRRYQETHRTVAPTSMNSSEVTASADLMARKIALGVRLGVLRGYLREDNEQVVQVRRELAELERQIGALPALQTELAQLLRDAKLQEQLYLLLASELEDARVKELRDTPTVAVLDEPAVPERHWRPRKLIFGGAAAVLGFVLACVAISLREPSPARD</sequence>
<evidence type="ECO:0000313" key="11">
    <source>
        <dbReference type="Proteomes" id="UP000696931"/>
    </source>
</evidence>
<keyword evidence="2" id="KW-1003">Cell membrane</keyword>
<proteinExistence type="predicted"/>
<comment type="subcellular location">
    <subcellularLocation>
        <location evidence="1">Cell membrane</location>
        <topology evidence="1">Multi-pass membrane protein</topology>
    </subcellularLocation>
</comment>
<evidence type="ECO:0000256" key="6">
    <source>
        <dbReference type="SAM" id="Coils"/>
    </source>
</evidence>
<feature type="domain" description="Polysaccharide chain length determinant N-terminal" evidence="8">
    <location>
        <begin position="8"/>
        <end position="105"/>
    </location>
</feature>
<feature type="transmembrane region" description="Helical" evidence="7">
    <location>
        <begin position="327"/>
        <end position="347"/>
    </location>
</feature>
<dbReference type="Proteomes" id="UP000696931">
    <property type="component" value="Unassembled WGS sequence"/>
</dbReference>
<dbReference type="EMBL" id="JACRIW010000046">
    <property type="protein sequence ID" value="MBI5169196.1"/>
    <property type="molecule type" value="Genomic_DNA"/>
</dbReference>
<dbReference type="InterPro" id="IPR032807">
    <property type="entry name" value="GNVR"/>
</dbReference>